<organism evidence="1">
    <name type="scientific">Quercus suber</name>
    <name type="common">Cork oak</name>
    <dbReference type="NCBI Taxonomy" id="58331"/>
    <lineage>
        <taxon>Eukaryota</taxon>
        <taxon>Viridiplantae</taxon>
        <taxon>Streptophyta</taxon>
        <taxon>Embryophyta</taxon>
        <taxon>Tracheophyta</taxon>
        <taxon>Spermatophyta</taxon>
        <taxon>Magnoliopsida</taxon>
        <taxon>eudicotyledons</taxon>
        <taxon>Gunneridae</taxon>
        <taxon>Pentapetalae</taxon>
        <taxon>rosids</taxon>
        <taxon>fabids</taxon>
        <taxon>Fagales</taxon>
        <taxon>Fagaceae</taxon>
        <taxon>Quercus</taxon>
    </lineage>
</organism>
<accession>A0AAW0LZ80</accession>
<proteinExistence type="predicted"/>
<reference evidence="1" key="1">
    <citation type="submission" date="2017-12" db="EMBL/GenBank/DDBJ databases">
        <authorList>
            <person name="Barbosa P."/>
            <person name="Usie A."/>
            <person name="Ramos A.M."/>
        </authorList>
    </citation>
    <scope>NUCLEOTIDE SEQUENCE</scope>
    <source>
        <strain evidence="1">HL8</strain>
        <tissue evidence="1">Leaves</tissue>
    </source>
</reference>
<dbReference type="EMBL" id="PKMF04000031">
    <property type="protein sequence ID" value="KAK7856967.1"/>
    <property type="molecule type" value="Genomic_DNA"/>
</dbReference>
<reference evidence="1" key="2">
    <citation type="journal article" date="2018" name="Sci. Data">
        <title>The draft genome sequence of cork oak.</title>
        <authorList>
            <person name="Ramos A.M."/>
            <person name="Usie A."/>
            <person name="Barbosa P."/>
            <person name="Barros P.M."/>
            <person name="Capote T."/>
            <person name="Chaves I."/>
            <person name="Simoes F."/>
            <person name="Abreu I."/>
            <person name="Carrasquinho I."/>
            <person name="Faro C."/>
            <person name="Guimaraes J.B."/>
            <person name="Mendonca D."/>
            <person name="Nobrega F."/>
            <person name="Rodrigues L."/>
            <person name="Saibo N.J.M."/>
            <person name="Varela M.C."/>
            <person name="Egas C."/>
            <person name="Matos J."/>
            <person name="Miguel C.M."/>
            <person name="Oliveira M.M."/>
            <person name="Ricardo C.P."/>
            <person name="Goncalves S."/>
        </authorList>
    </citation>
    <scope>NUCLEOTIDE SEQUENCE [LARGE SCALE GENOMIC DNA]</scope>
    <source>
        <strain evidence="1">HL8</strain>
    </source>
</reference>
<evidence type="ECO:0000313" key="1">
    <source>
        <dbReference type="EMBL" id="KAK7856967.1"/>
    </source>
</evidence>
<sequence length="80" mass="9332">MEIGMSAIIWPCSSPIEWLSNGGYITLNRRRDIYIILESSYHKEVVEDHVMIWTAQFCPFAEVSVVFNSFGRETRTFELI</sequence>
<reference evidence="1" key="3">
    <citation type="submission" date="2023-07" db="EMBL/GenBank/DDBJ databases">
        <title>An improved reference 1 genome and first organelle genomes of Quercus suber.</title>
        <authorList>
            <consortium name="Genosuber Consortium"/>
            <person name="Usie A."/>
            <person name="Serra O."/>
            <person name="Barros P."/>
        </authorList>
    </citation>
    <scope>NUCLEOTIDE SEQUENCE</scope>
    <source>
        <strain evidence="1">HL8</strain>
        <tissue evidence="1">Leaves</tissue>
    </source>
</reference>
<protein>
    <submittedName>
        <fullName evidence="1">Uncharacterized protein</fullName>
    </submittedName>
</protein>
<dbReference type="AlphaFoldDB" id="A0AAW0LZ80"/>
<comment type="caution">
    <text evidence="1">The sequence shown here is derived from an EMBL/GenBank/DDBJ whole genome shotgun (WGS) entry which is preliminary data.</text>
</comment>
<gene>
    <name evidence="1" type="ORF">CFP56_020489</name>
</gene>
<name>A0AAW0LZ80_QUESU</name>